<name>A0A372KN73_9STRE</name>
<evidence type="ECO:0000313" key="4">
    <source>
        <dbReference type="EMBL" id="RFU51609.1"/>
    </source>
</evidence>
<keyword evidence="5" id="KW-0378">Hydrolase</keyword>
<feature type="domain" description="Amidohydrolase-related" evidence="2">
    <location>
        <begin position="71"/>
        <end position="303"/>
    </location>
</feature>
<sequence length="304" mass="34171">MEKVDVFAHVLLPEFYQRMLMLDQDLPKKMPFIQNPLLGDINLRRQHKTAGVRQVISYVNINPEDYVSGKTAALLTRKANTELLQTVQENPDLFAGAVAMLALNNIDESLQIIDDFVMEHEEILGVQLFTRHLGQSVADPAFKPIFAKCAQLGLTIWLHPVFDERKPDNNIVFSWEYELSQAMMQIVQAEYFQEFPNLKILVHHAGAMIPYFAGRIAHILPAHLADDFSKFYVDTALLGNTKALELAAAYFGIGHVFFGTDAPLGILPAGAGKEILAAIEEMGISQSDKEAILYHNFADKLYRK</sequence>
<accession>A0A346NCV3</accession>
<accession>A0A372KN73</accession>
<dbReference type="InterPro" id="IPR032466">
    <property type="entry name" value="Metal_Hydrolase"/>
</dbReference>
<dbReference type="Pfam" id="PF04909">
    <property type="entry name" value="Amidohydro_2"/>
    <property type="match status" value="1"/>
</dbReference>
<dbReference type="GO" id="GO:0019748">
    <property type="term" value="P:secondary metabolic process"/>
    <property type="evidence" value="ECO:0007669"/>
    <property type="project" value="TreeGrafter"/>
</dbReference>
<dbReference type="EMBL" id="QVQY01000004">
    <property type="protein sequence ID" value="RFU51609.1"/>
    <property type="molecule type" value="Genomic_DNA"/>
</dbReference>
<evidence type="ECO:0000313" key="6">
    <source>
        <dbReference type="Proteomes" id="UP000246115"/>
    </source>
</evidence>
<gene>
    <name evidence="3" type="ORF">DDV21_007000</name>
    <name evidence="4" type="ORF">DDV22_02905</name>
    <name evidence="5" type="ORF">DDV23_03305</name>
</gene>
<dbReference type="Proteomes" id="UP000264056">
    <property type="component" value="Unassembled WGS sequence"/>
</dbReference>
<keyword evidence="1" id="KW-0456">Lyase</keyword>
<dbReference type="Proteomes" id="UP000262901">
    <property type="component" value="Unassembled WGS sequence"/>
</dbReference>
<dbReference type="GO" id="GO:0016831">
    <property type="term" value="F:carboxy-lyase activity"/>
    <property type="evidence" value="ECO:0007669"/>
    <property type="project" value="InterPro"/>
</dbReference>
<reference evidence="4 8" key="1">
    <citation type="submission" date="2018-08" db="EMBL/GenBank/DDBJ databases">
        <title>Draft genome of Streptococcus sp .nov. Z2.</title>
        <authorList>
            <person name="Tian Z."/>
        </authorList>
    </citation>
    <scope>NUCLEOTIDE SEQUENCE [LARGE SCALE GENOMIC DNA]</scope>
    <source>
        <strain evidence="4 8">Z2</strain>
    </source>
</reference>
<evidence type="ECO:0000313" key="5">
    <source>
        <dbReference type="EMBL" id="RFU53729.1"/>
    </source>
</evidence>
<evidence type="ECO:0000313" key="7">
    <source>
        <dbReference type="Proteomes" id="UP000262901"/>
    </source>
</evidence>
<evidence type="ECO:0000313" key="3">
    <source>
        <dbReference type="EMBL" id="AXQ78848.1"/>
    </source>
</evidence>
<dbReference type="InterPro" id="IPR006680">
    <property type="entry name" value="Amidohydro-rel"/>
</dbReference>
<reference evidence="6" key="3">
    <citation type="submission" date="2018-08" db="EMBL/GenBank/DDBJ databases">
        <title>Streptococcus chenjunshii sp. nov., isolated from stools sample of the Tibetan antelope in the Qinghai-Tibet plateau, China.</title>
        <authorList>
            <person name="Tian Z."/>
        </authorList>
    </citation>
    <scope>NUCLEOTIDE SEQUENCE [LARGE SCALE GENOMIC DNA]</scope>
    <source>
        <strain evidence="6">Z15</strain>
    </source>
</reference>
<keyword evidence="8" id="KW-1185">Reference proteome</keyword>
<reference evidence="5 7" key="2">
    <citation type="submission" date="2018-08" db="EMBL/GenBank/DDBJ databases">
        <title>Draft genome of Streptococcus sp. nov. Z1.</title>
        <authorList>
            <person name="Tian Z."/>
        </authorList>
    </citation>
    <scope>NUCLEOTIDE SEQUENCE [LARGE SCALE GENOMIC DNA]</scope>
    <source>
        <strain evidence="5">Z1</strain>
        <strain evidence="7">Z1(2018)</strain>
    </source>
</reference>
<dbReference type="GO" id="GO:0005737">
    <property type="term" value="C:cytoplasm"/>
    <property type="evidence" value="ECO:0007669"/>
    <property type="project" value="TreeGrafter"/>
</dbReference>
<dbReference type="EMBL" id="CP031733">
    <property type="protein sequence ID" value="AXQ78848.1"/>
    <property type="molecule type" value="Genomic_DNA"/>
</dbReference>
<dbReference type="PANTHER" id="PTHR21240">
    <property type="entry name" value="2-AMINO-3-CARBOXYLMUCONATE-6-SEMIALDEHYDE DECARBOXYLASE"/>
    <property type="match status" value="1"/>
</dbReference>
<dbReference type="Proteomes" id="UP000246115">
    <property type="component" value="Chromosome"/>
</dbReference>
<organism evidence="5 7">
    <name type="scientific">Streptococcus chenjunshii</name>
    <dbReference type="NCBI Taxonomy" id="2173853"/>
    <lineage>
        <taxon>Bacteria</taxon>
        <taxon>Bacillati</taxon>
        <taxon>Bacillota</taxon>
        <taxon>Bacilli</taxon>
        <taxon>Lactobacillales</taxon>
        <taxon>Streptococcaceae</taxon>
        <taxon>Streptococcus</taxon>
    </lineage>
</organism>
<dbReference type="OrthoDB" id="9777673at2"/>
<dbReference type="AlphaFoldDB" id="A0A372KN73"/>
<dbReference type="GO" id="GO:0016787">
    <property type="term" value="F:hydrolase activity"/>
    <property type="evidence" value="ECO:0007669"/>
    <property type="project" value="UniProtKB-KW"/>
</dbReference>
<dbReference type="SUPFAM" id="SSF51556">
    <property type="entry name" value="Metallo-dependent hydrolases"/>
    <property type="match status" value="1"/>
</dbReference>
<reference evidence="3" key="4">
    <citation type="journal article" date="2019" name="Int. J. Syst. Evol. Microbiol.">
        <title>Streptococcus chenjunshii sp. nov. isolated from feces of Tibetan antelopes.</title>
        <authorList>
            <person name="Tian Z."/>
            <person name="Lu S."/>
            <person name="Jin D."/>
            <person name="Yang J."/>
            <person name="Pu J."/>
            <person name="Lai X.H."/>
            <person name="Bai X.N."/>
            <person name="Wu X.M."/>
            <person name="Li J."/>
            <person name="Wang S."/>
            <person name="Xu J."/>
        </authorList>
    </citation>
    <scope>NUCLEOTIDE SEQUENCE</scope>
    <source>
        <strain evidence="3">Z15</strain>
    </source>
</reference>
<evidence type="ECO:0000313" key="8">
    <source>
        <dbReference type="Proteomes" id="UP000264056"/>
    </source>
</evidence>
<dbReference type="PANTHER" id="PTHR21240:SF28">
    <property type="entry name" value="ISO-OROTATE DECARBOXYLASE (EUROFUNG)"/>
    <property type="match status" value="1"/>
</dbReference>
<dbReference type="KEGG" id="schj:DDV21_007000"/>
<dbReference type="Gene3D" id="3.20.20.140">
    <property type="entry name" value="Metal-dependent hydrolases"/>
    <property type="match status" value="1"/>
</dbReference>
<proteinExistence type="predicted"/>
<evidence type="ECO:0000259" key="2">
    <source>
        <dbReference type="Pfam" id="PF04909"/>
    </source>
</evidence>
<dbReference type="EMBL" id="QVQZ01000004">
    <property type="protein sequence ID" value="RFU53729.1"/>
    <property type="molecule type" value="Genomic_DNA"/>
</dbReference>
<protein>
    <submittedName>
        <fullName evidence="5">Amidohydrolase</fullName>
    </submittedName>
</protein>
<dbReference type="InterPro" id="IPR032465">
    <property type="entry name" value="ACMSD"/>
</dbReference>
<evidence type="ECO:0000256" key="1">
    <source>
        <dbReference type="ARBA" id="ARBA00023239"/>
    </source>
</evidence>
<dbReference type="RefSeq" id="WP_116877684.1">
    <property type="nucleotide sequence ID" value="NZ_CP031733.1"/>
</dbReference>